<reference evidence="1" key="2">
    <citation type="submission" date="2023-08" db="EMBL/GenBank/DDBJ databases">
        <authorList>
            <person name="Zhao H."/>
            <person name="Wang X."/>
        </authorList>
    </citation>
    <scope>NUCLEOTIDE SEQUENCE</scope>
    <source>
        <strain evidence="1">NC-4</strain>
    </source>
</reference>
<dbReference type="Proteomes" id="UP001200271">
    <property type="component" value="Unassembled WGS sequence"/>
</dbReference>
<name>A0AAW4YDV8_STAAU</name>
<comment type="caution">
    <text evidence="1">The sequence shown here is derived from an EMBL/GenBank/DDBJ whole genome shotgun (WGS) entry which is preliminary data.</text>
</comment>
<organism evidence="1 2">
    <name type="scientific">Staphylococcus aureus</name>
    <dbReference type="NCBI Taxonomy" id="1280"/>
    <lineage>
        <taxon>Bacteria</taxon>
        <taxon>Bacillati</taxon>
        <taxon>Bacillota</taxon>
        <taxon>Bacilli</taxon>
        <taxon>Bacillales</taxon>
        <taxon>Staphylococcaceae</taxon>
        <taxon>Staphylococcus</taxon>
    </lineage>
</organism>
<evidence type="ECO:0000313" key="1">
    <source>
        <dbReference type="EMBL" id="MCE3364592.1"/>
    </source>
</evidence>
<feature type="non-terminal residue" evidence="1">
    <location>
        <position position="73"/>
    </location>
</feature>
<evidence type="ECO:0000313" key="2">
    <source>
        <dbReference type="Proteomes" id="UP001200271"/>
    </source>
</evidence>
<reference evidence="1" key="1">
    <citation type="journal article" date="2021" name="Front Med (Lausanne)">
        <title>The Prevalence and Determinants of Fusidic Acid Resistance Among Methicillin-Resistant Staphylococcus aureus Clinical Isolates in China.</title>
        <authorList>
            <person name="Zhao H."/>
            <person name="Wang X."/>
            <person name="Wang B."/>
            <person name="Xu Y."/>
            <person name="Rao L."/>
            <person name="Wan B."/>
            <person name="Guo Y."/>
            <person name="Wu X."/>
            <person name="Yu J."/>
            <person name="Chen L."/>
            <person name="Li M."/>
            <person name="Yu F."/>
        </authorList>
    </citation>
    <scope>NUCLEOTIDE SEQUENCE</scope>
    <source>
        <strain evidence="1">NC-4</strain>
    </source>
</reference>
<dbReference type="AlphaFoldDB" id="A0AAW4YDV8"/>
<dbReference type="EMBL" id="JAIUEN010001018">
    <property type="protein sequence ID" value="MCE3364592.1"/>
    <property type="molecule type" value="Genomic_DNA"/>
</dbReference>
<protein>
    <submittedName>
        <fullName evidence="1">Phage major capsid protein</fullName>
    </submittedName>
</protein>
<feature type="non-terminal residue" evidence="1">
    <location>
        <position position="1"/>
    </location>
</feature>
<sequence length="73" mass="7609">GTLTFAPGQTVVNEIKDVKKVLSKNANDVNRKIDGKVVLVLNPSDKADVDATSTVLTANGTYVTVIPGGLDIV</sequence>
<accession>A0AAW4YDV8</accession>
<proteinExistence type="predicted"/>
<gene>
    <name evidence="1" type="ORF">LB359_20505</name>
</gene>